<evidence type="ECO:0000313" key="3">
    <source>
        <dbReference type="EMBL" id="SHN70370.1"/>
    </source>
</evidence>
<evidence type="ECO:0000256" key="1">
    <source>
        <dbReference type="SAM" id="MobiDB-lite"/>
    </source>
</evidence>
<dbReference type="Gene3D" id="3.40.630.30">
    <property type="match status" value="1"/>
</dbReference>
<dbReference type="GO" id="GO:0016747">
    <property type="term" value="F:acyltransferase activity, transferring groups other than amino-acyl groups"/>
    <property type="evidence" value="ECO:0007669"/>
    <property type="project" value="InterPro"/>
</dbReference>
<feature type="compositionally biased region" description="Low complexity" evidence="1">
    <location>
        <begin position="21"/>
        <end position="67"/>
    </location>
</feature>
<gene>
    <name evidence="3" type="ORF">SAMN05216200_106190</name>
</gene>
<dbReference type="InterPro" id="IPR016181">
    <property type="entry name" value="Acyl_CoA_acyltransferase"/>
</dbReference>
<dbReference type="InterPro" id="IPR000182">
    <property type="entry name" value="GNAT_dom"/>
</dbReference>
<dbReference type="STRING" id="1189325.SAMN04488119_10613"/>
<accession>A0A1M7TI27</accession>
<evidence type="ECO:0000259" key="2">
    <source>
        <dbReference type="PROSITE" id="PS51186"/>
    </source>
</evidence>
<proteinExistence type="predicted"/>
<reference evidence="3 4" key="1">
    <citation type="submission" date="2016-12" db="EMBL/GenBank/DDBJ databases">
        <authorList>
            <person name="Song W.-J."/>
            <person name="Kurnit D.M."/>
        </authorList>
    </citation>
    <scope>NUCLEOTIDE SEQUENCE [LARGE SCALE GENOMIC DNA]</scope>
    <source>
        <strain evidence="3 4">CGMCC 1.10808</strain>
    </source>
</reference>
<sequence>MTATPPPPRPDARPRTRPDRGPAAGCEASAGPLQAARAGAAAPREAGARGPDGPAPRIAAAPADAPTVAPPVAPALAPVRWLRTARMSGRPLAESDAPFLRALFADPAVGPLVSAERRPWDAALAAEAAADYARHWRRRGWGLRLWIEGGRARGVAGFNMCEIGGVEAVEASFAFVPRAQGRGLAEEAMRAALDELRPPVVWAVIHADNAPSERLLRKLGFASAGALPAEGPEEVAPRARLLFVRAAQGEAPPRAPGAGARTPGPTT</sequence>
<dbReference type="EMBL" id="FRDL01000006">
    <property type="protein sequence ID" value="SHN70370.1"/>
    <property type="molecule type" value="Genomic_DNA"/>
</dbReference>
<dbReference type="PANTHER" id="PTHR43792">
    <property type="entry name" value="GNAT FAMILY, PUTATIVE (AFU_ORTHOLOGUE AFUA_3G00765)-RELATED-RELATED"/>
    <property type="match status" value="1"/>
</dbReference>
<keyword evidence="3" id="KW-0808">Transferase</keyword>
<feature type="region of interest" description="Disordered" evidence="1">
    <location>
        <begin position="1"/>
        <end position="70"/>
    </location>
</feature>
<dbReference type="AlphaFoldDB" id="A0A1M7TI27"/>
<name>A0A1M7TI27_9RHOB</name>
<dbReference type="PROSITE" id="PS51186">
    <property type="entry name" value="GNAT"/>
    <property type="match status" value="1"/>
</dbReference>
<dbReference type="InterPro" id="IPR051531">
    <property type="entry name" value="N-acetyltransferase"/>
</dbReference>
<feature type="region of interest" description="Disordered" evidence="1">
    <location>
        <begin position="247"/>
        <end position="267"/>
    </location>
</feature>
<dbReference type="Pfam" id="PF13302">
    <property type="entry name" value="Acetyltransf_3"/>
    <property type="match status" value="1"/>
</dbReference>
<dbReference type="PANTHER" id="PTHR43792:SF1">
    <property type="entry name" value="N-ACETYLTRANSFERASE DOMAIN-CONTAINING PROTEIN"/>
    <property type="match status" value="1"/>
</dbReference>
<feature type="compositionally biased region" description="Basic and acidic residues" evidence="1">
    <location>
        <begin position="10"/>
        <end position="20"/>
    </location>
</feature>
<feature type="domain" description="N-acetyltransferase" evidence="2">
    <location>
        <begin position="87"/>
        <end position="242"/>
    </location>
</feature>
<evidence type="ECO:0000313" key="4">
    <source>
        <dbReference type="Proteomes" id="UP000184066"/>
    </source>
</evidence>
<dbReference type="Proteomes" id="UP000184066">
    <property type="component" value="Unassembled WGS sequence"/>
</dbReference>
<protein>
    <submittedName>
        <fullName evidence="3">Protein N-acetyltransferase, RimJ/RimL family</fullName>
    </submittedName>
</protein>
<dbReference type="SUPFAM" id="SSF55729">
    <property type="entry name" value="Acyl-CoA N-acyltransferases (Nat)"/>
    <property type="match status" value="1"/>
</dbReference>
<organism evidence="3 4">
    <name type="scientific">Oceanicella actignis</name>
    <dbReference type="NCBI Taxonomy" id="1189325"/>
    <lineage>
        <taxon>Bacteria</taxon>
        <taxon>Pseudomonadati</taxon>
        <taxon>Pseudomonadota</taxon>
        <taxon>Alphaproteobacteria</taxon>
        <taxon>Rhodobacterales</taxon>
        <taxon>Paracoccaceae</taxon>
        <taxon>Oceanicella</taxon>
    </lineage>
</organism>
<keyword evidence="4" id="KW-1185">Reference proteome</keyword>